<evidence type="ECO:0000313" key="1">
    <source>
        <dbReference type="EMBL" id="MCF0064042.1"/>
    </source>
</evidence>
<dbReference type="AlphaFoldDB" id="A0A9X1PMD6"/>
<accession>A0A9X1PMD6</accession>
<dbReference type="Proteomes" id="UP001139000">
    <property type="component" value="Unassembled WGS sequence"/>
</dbReference>
<sequence>MEQISAFSEWRETYVSNFKQDDEGRLIEASGTRKTLSASPSNDEVWSEVIETNSYWLKYNEQGFLTELTNVKLTLQEGGKFATFGHENYPNYHHGRIEMKEVTTFKYESELLRSSTRTRVADFKSEKTQDVKVSAEANKDYTYETGGIIKTITETTGNYTSVTQFINGVKASTPTNKYDEKGQLVQSLSPDSEHNLTYDSNGNILTVEAIYKSQQQFLEIRTHDDHPNPDKLLPQKFKGIPEEMRILQFTDGGNNRTSSKSVYPNRPPYEEKTVYTYNAAGFPISAVSTYTQADDSATKTTTYNYQDCQ</sequence>
<keyword evidence="2" id="KW-1185">Reference proteome</keyword>
<reference evidence="1" key="1">
    <citation type="submission" date="2021-12" db="EMBL/GenBank/DDBJ databases">
        <title>Novel species in genus Dyadobacter.</title>
        <authorList>
            <person name="Ma C."/>
        </authorList>
    </citation>
    <scope>NUCLEOTIDE SEQUENCE</scope>
    <source>
        <strain evidence="1">LJ419</strain>
    </source>
</reference>
<gene>
    <name evidence="1" type="ORF">LXM26_21175</name>
</gene>
<dbReference type="NCBIfam" id="TIGR01643">
    <property type="entry name" value="YD_repeat_2x"/>
    <property type="match status" value="1"/>
</dbReference>
<protein>
    <recommendedName>
        <fullName evidence="3">YD repeat-containing protein</fullName>
    </recommendedName>
</protein>
<dbReference type="RefSeq" id="WP_234656973.1">
    <property type="nucleotide sequence ID" value="NZ_CP094997.1"/>
</dbReference>
<organism evidence="1 2">
    <name type="scientific">Dyadobacter chenwenxiniae</name>
    <dbReference type="NCBI Taxonomy" id="2906456"/>
    <lineage>
        <taxon>Bacteria</taxon>
        <taxon>Pseudomonadati</taxon>
        <taxon>Bacteroidota</taxon>
        <taxon>Cytophagia</taxon>
        <taxon>Cytophagales</taxon>
        <taxon>Spirosomataceae</taxon>
        <taxon>Dyadobacter</taxon>
    </lineage>
</organism>
<name>A0A9X1PMD6_9BACT</name>
<dbReference type="EMBL" id="JAJTTC010000006">
    <property type="protein sequence ID" value="MCF0064042.1"/>
    <property type="molecule type" value="Genomic_DNA"/>
</dbReference>
<dbReference type="InterPro" id="IPR006530">
    <property type="entry name" value="YD"/>
</dbReference>
<evidence type="ECO:0008006" key="3">
    <source>
        <dbReference type="Google" id="ProtNLM"/>
    </source>
</evidence>
<comment type="caution">
    <text evidence="1">The sequence shown here is derived from an EMBL/GenBank/DDBJ whole genome shotgun (WGS) entry which is preliminary data.</text>
</comment>
<evidence type="ECO:0000313" key="2">
    <source>
        <dbReference type="Proteomes" id="UP001139000"/>
    </source>
</evidence>
<proteinExistence type="predicted"/>